<dbReference type="GO" id="GO:0006777">
    <property type="term" value="P:Mo-molybdopterin cofactor biosynthetic process"/>
    <property type="evidence" value="ECO:0007669"/>
    <property type="project" value="UniProtKB-KW"/>
</dbReference>
<comment type="domain">
    <text evidence="8">The N-terminal domain determines nucleotide recognition and specific binding, while the C-terminal domain determines the specific binding to the target protein.</text>
</comment>
<evidence type="ECO:0000256" key="6">
    <source>
        <dbReference type="ARBA" id="ARBA00023134"/>
    </source>
</evidence>
<evidence type="ECO:0000256" key="2">
    <source>
        <dbReference type="ARBA" id="ARBA00022679"/>
    </source>
</evidence>
<dbReference type="HAMAP" id="MF_00316">
    <property type="entry name" value="MobA"/>
    <property type="match status" value="1"/>
</dbReference>
<organism evidence="10 11">
    <name type="scientific">Thermoflavimicrobium dichotomicum</name>
    <dbReference type="NCBI Taxonomy" id="46223"/>
    <lineage>
        <taxon>Bacteria</taxon>
        <taxon>Bacillati</taxon>
        <taxon>Bacillota</taxon>
        <taxon>Bacilli</taxon>
        <taxon>Bacillales</taxon>
        <taxon>Thermoactinomycetaceae</taxon>
        <taxon>Thermoflavimicrobium</taxon>
    </lineage>
</organism>
<dbReference type="AlphaFoldDB" id="A0A1I3SYG4"/>
<keyword evidence="1 8" id="KW-0963">Cytoplasm</keyword>
<dbReference type="GO" id="GO:0061603">
    <property type="term" value="F:molybdenum cofactor guanylyltransferase activity"/>
    <property type="evidence" value="ECO:0007669"/>
    <property type="project" value="UniProtKB-EC"/>
</dbReference>
<dbReference type="SUPFAM" id="SSF53448">
    <property type="entry name" value="Nucleotide-diphospho-sugar transferases"/>
    <property type="match status" value="1"/>
</dbReference>
<name>A0A1I3SYG4_9BACL</name>
<keyword evidence="5 8" id="KW-0460">Magnesium</keyword>
<keyword evidence="6 8" id="KW-0342">GTP-binding</keyword>
<dbReference type="CDD" id="cd02503">
    <property type="entry name" value="MobA"/>
    <property type="match status" value="1"/>
</dbReference>
<protein>
    <recommendedName>
        <fullName evidence="8">Probable molybdenum cofactor guanylyltransferase</fullName>
        <shortName evidence="8">MoCo guanylyltransferase</shortName>
        <ecNumber evidence="8">2.7.7.77</ecNumber>
    </recommendedName>
    <alternativeName>
        <fullName evidence="8">GTP:molybdopterin guanylyltransferase</fullName>
    </alternativeName>
    <alternativeName>
        <fullName evidence="8">Mo-MPT guanylyltransferase</fullName>
    </alternativeName>
    <alternativeName>
        <fullName evidence="8">Molybdopterin guanylyltransferase</fullName>
    </alternativeName>
    <alternativeName>
        <fullName evidence="8">Molybdopterin-guanine dinucleotide synthase</fullName>
        <shortName evidence="8">MGD synthase</shortName>
    </alternativeName>
</protein>
<dbReference type="Gene3D" id="3.90.550.10">
    <property type="entry name" value="Spore Coat Polysaccharide Biosynthesis Protein SpsA, Chain A"/>
    <property type="match status" value="1"/>
</dbReference>
<evidence type="ECO:0000256" key="8">
    <source>
        <dbReference type="HAMAP-Rule" id="MF_00316"/>
    </source>
</evidence>
<dbReference type="EC" id="2.7.7.77" evidence="8"/>
<dbReference type="GO" id="GO:0046872">
    <property type="term" value="F:metal ion binding"/>
    <property type="evidence" value="ECO:0007669"/>
    <property type="project" value="UniProtKB-KW"/>
</dbReference>
<evidence type="ECO:0000256" key="7">
    <source>
        <dbReference type="ARBA" id="ARBA00023150"/>
    </source>
</evidence>
<keyword evidence="4 8" id="KW-0547">Nucleotide-binding</keyword>
<feature type="binding site" evidence="8">
    <location>
        <position position="19"/>
    </location>
    <ligand>
        <name>GTP</name>
        <dbReference type="ChEBI" id="CHEBI:37565"/>
    </ligand>
</feature>
<proteinExistence type="inferred from homology"/>
<comment type="caution">
    <text evidence="8">Lacks conserved residue(s) required for the propagation of feature annotation.</text>
</comment>
<dbReference type="InterPro" id="IPR025877">
    <property type="entry name" value="MobA-like_NTP_Trfase"/>
</dbReference>
<comment type="function">
    <text evidence="8">Transfers a GMP moiety from GTP to Mo-molybdopterin (Mo-MPT) cofactor (Moco or molybdenum cofactor) to form Mo-molybdopterin guanine dinucleotide (Mo-MGD) cofactor.</text>
</comment>
<keyword evidence="11" id="KW-1185">Reference proteome</keyword>
<dbReference type="Proteomes" id="UP000199545">
    <property type="component" value="Unassembled WGS sequence"/>
</dbReference>
<gene>
    <name evidence="8" type="primary">mobA</name>
    <name evidence="10" type="ORF">SAMN05421852_11464</name>
</gene>
<feature type="binding site" evidence="8">
    <location>
        <position position="67"/>
    </location>
    <ligand>
        <name>GTP</name>
        <dbReference type="ChEBI" id="CHEBI:37565"/>
    </ligand>
</feature>
<dbReference type="InterPro" id="IPR013482">
    <property type="entry name" value="Molybde_CF_guanTrfase"/>
</dbReference>
<dbReference type="InterPro" id="IPR029044">
    <property type="entry name" value="Nucleotide-diphossugar_trans"/>
</dbReference>
<sequence>MTGVILAGGQNRRMNGQPKALLLFHGETLLQRQVREMKKVCHEILFVTNRPSLYWSFLPDDVRILTDKIPHQGPLGGMHAAFAHAKHEQVWVVACDMPFISSRAARLLAQYQQKGSCDAAIPLINDKIHPLHGIYHQRCEKLIAQVLDRGERKVMQFLKQVDWKQIPASFFKEKGLDLRFVMNVNTPEDYQQALMQI</sequence>
<evidence type="ECO:0000313" key="10">
    <source>
        <dbReference type="EMBL" id="SFJ62486.1"/>
    </source>
</evidence>
<evidence type="ECO:0000256" key="3">
    <source>
        <dbReference type="ARBA" id="ARBA00022723"/>
    </source>
</evidence>
<evidence type="ECO:0000313" key="11">
    <source>
        <dbReference type="Proteomes" id="UP000199545"/>
    </source>
</evidence>
<evidence type="ECO:0000256" key="5">
    <source>
        <dbReference type="ARBA" id="ARBA00022842"/>
    </source>
</evidence>
<evidence type="ECO:0000256" key="1">
    <source>
        <dbReference type="ARBA" id="ARBA00022490"/>
    </source>
</evidence>
<dbReference type="EMBL" id="FORR01000014">
    <property type="protein sequence ID" value="SFJ62486.1"/>
    <property type="molecule type" value="Genomic_DNA"/>
</dbReference>
<reference evidence="10 11" key="1">
    <citation type="submission" date="2016-10" db="EMBL/GenBank/DDBJ databases">
        <authorList>
            <person name="de Groot N.N."/>
        </authorList>
    </citation>
    <scope>NUCLEOTIDE SEQUENCE [LARGE SCALE GENOMIC DNA]</scope>
    <source>
        <strain evidence="10 11">DSM 44778</strain>
    </source>
</reference>
<comment type="catalytic activity">
    <reaction evidence="8">
        <text>Mo-molybdopterin + GTP + H(+) = Mo-molybdopterin guanine dinucleotide + diphosphate</text>
        <dbReference type="Rhea" id="RHEA:34243"/>
        <dbReference type="ChEBI" id="CHEBI:15378"/>
        <dbReference type="ChEBI" id="CHEBI:33019"/>
        <dbReference type="ChEBI" id="CHEBI:37565"/>
        <dbReference type="ChEBI" id="CHEBI:71302"/>
        <dbReference type="ChEBI" id="CHEBI:71310"/>
        <dbReference type="EC" id="2.7.7.77"/>
    </reaction>
</comment>
<dbReference type="PANTHER" id="PTHR19136:SF81">
    <property type="entry name" value="MOLYBDENUM COFACTOR GUANYLYLTRANSFERASE"/>
    <property type="match status" value="1"/>
</dbReference>
<feature type="domain" description="MobA-like NTP transferase" evidence="9">
    <location>
        <begin position="3"/>
        <end position="159"/>
    </location>
</feature>
<comment type="similarity">
    <text evidence="8">Belongs to the MobA family.</text>
</comment>
<dbReference type="GO" id="GO:0005525">
    <property type="term" value="F:GTP binding"/>
    <property type="evidence" value="ECO:0007669"/>
    <property type="project" value="UniProtKB-UniRule"/>
</dbReference>
<feature type="binding site" evidence="8">
    <location>
        <begin position="6"/>
        <end position="8"/>
    </location>
    <ligand>
        <name>GTP</name>
        <dbReference type="ChEBI" id="CHEBI:37565"/>
    </ligand>
</feature>
<keyword evidence="3 8" id="KW-0479">Metal-binding</keyword>
<feature type="binding site" evidence="8">
    <location>
        <position position="96"/>
    </location>
    <ligand>
        <name>GTP</name>
        <dbReference type="ChEBI" id="CHEBI:37565"/>
    </ligand>
</feature>
<comment type="cofactor">
    <cofactor evidence="8">
        <name>Mg(2+)</name>
        <dbReference type="ChEBI" id="CHEBI:18420"/>
    </cofactor>
</comment>
<dbReference type="Pfam" id="PF12804">
    <property type="entry name" value="NTP_transf_3"/>
    <property type="match status" value="1"/>
</dbReference>
<evidence type="ECO:0000256" key="4">
    <source>
        <dbReference type="ARBA" id="ARBA00022741"/>
    </source>
</evidence>
<keyword evidence="2 8" id="KW-0808">Transferase</keyword>
<evidence type="ECO:0000259" key="9">
    <source>
        <dbReference type="Pfam" id="PF12804"/>
    </source>
</evidence>
<dbReference type="GO" id="GO:0005737">
    <property type="term" value="C:cytoplasm"/>
    <property type="evidence" value="ECO:0007669"/>
    <property type="project" value="UniProtKB-SubCell"/>
</dbReference>
<feature type="binding site" evidence="8">
    <location>
        <position position="96"/>
    </location>
    <ligand>
        <name>Mg(2+)</name>
        <dbReference type="ChEBI" id="CHEBI:18420"/>
    </ligand>
</feature>
<accession>A0A1I3SYG4</accession>
<comment type="subcellular location">
    <subcellularLocation>
        <location evidence="8">Cytoplasm</location>
    </subcellularLocation>
</comment>
<dbReference type="STRING" id="46223.SAMN05421852_11464"/>
<keyword evidence="7 8" id="KW-0501">Molybdenum cofactor biosynthesis</keyword>
<dbReference type="PANTHER" id="PTHR19136">
    <property type="entry name" value="MOLYBDENUM COFACTOR GUANYLYLTRANSFERASE"/>
    <property type="match status" value="1"/>
</dbReference>